<keyword evidence="6 8" id="KW-0472">Membrane</keyword>
<keyword evidence="5 8" id="KW-1133">Transmembrane helix</keyword>
<evidence type="ECO:0000259" key="10">
    <source>
        <dbReference type="PROSITE" id="PS50929"/>
    </source>
</evidence>
<keyword evidence="4 11" id="KW-0067">ATP-binding</keyword>
<dbReference type="Gene3D" id="3.40.50.300">
    <property type="entry name" value="P-loop containing nucleotide triphosphate hydrolases"/>
    <property type="match status" value="1"/>
</dbReference>
<evidence type="ECO:0000313" key="12">
    <source>
        <dbReference type="Proteomes" id="UP001500888"/>
    </source>
</evidence>
<organism evidence="11 12">
    <name type="scientific">Sphaerisporangium flaviroseum</name>
    <dbReference type="NCBI Taxonomy" id="509199"/>
    <lineage>
        <taxon>Bacteria</taxon>
        <taxon>Bacillati</taxon>
        <taxon>Actinomycetota</taxon>
        <taxon>Actinomycetes</taxon>
        <taxon>Streptosporangiales</taxon>
        <taxon>Streptosporangiaceae</taxon>
        <taxon>Sphaerisporangium</taxon>
    </lineage>
</organism>
<protein>
    <submittedName>
        <fullName evidence="11">ABC transporter ATP-binding protein</fullName>
    </submittedName>
</protein>
<feature type="transmembrane region" description="Helical" evidence="8">
    <location>
        <begin position="193"/>
        <end position="213"/>
    </location>
</feature>
<keyword evidence="2 8" id="KW-0812">Transmembrane</keyword>
<sequence length="662" mass="71284">MQPVLVLPPEEETGARAAVPNTRGEDRRSTTMAMLGGGFGPQTMRSLRRDSSVTKERLTPGTVPRIARYARPYRWQIAGFLGLVVLDAVIVIANPLLLKSIIDQGIIPHRTDVVVKLAMVIAVLAVVDAGLGLTQRWFSSRIGEGLIYDLRTEVFDHVQRMPVAFFMRAQTGALVSRLNGDVIGAQRAITSTLSAVVSNVVSLVVVLGAMLVLSWQVTLVALILLPIFVLPARWVGRRMSKLTREQMQLDAEMSSVMTERFNVAGAMVAKLYGRPDDEAAHFGERAGRVRDVGITVGMYATVFRVALGLVAALATAMVYGAGGVLVVDGAFPLGTLVALAAMLMRLYGPLTSLSNVHVDVMTALVSFDRVFEVLDLKPMVAEAPDARPVPSGPVTIEFDDVQFRYPAAEEVSLASLESVARPDTGPSQEVLKGVTFTARPGELIALVGHSGAGKTTITSLVSRLYDVTGGAVRVNGVDVRDATLASLRDTVGVVMQDAHLFHDTIGANLRYARPGASDEEIWEALRAAQIGELIEALPDGLDTVVGDRGYRLSGGEKQRVALARLLLKAPQVVVLDEATAHLDSESEAAVQRALKTALAGRTSLVIAHRLSTIREADAILVVQDGHIAERGRHDELLAQNGAYAELYRTQFEHQSDPRAARR</sequence>
<dbReference type="InterPro" id="IPR003439">
    <property type="entry name" value="ABC_transporter-like_ATP-bd"/>
</dbReference>
<dbReference type="InterPro" id="IPR003593">
    <property type="entry name" value="AAA+_ATPase"/>
</dbReference>
<dbReference type="PROSITE" id="PS00211">
    <property type="entry name" value="ABC_TRANSPORTER_1"/>
    <property type="match status" value="1"/>
</dbReference>
<feature type="transmembrane region" description="Helical" evidence="8">
    <location>
        <begin position="75"/>
        <end position="93"/>
    </location>
</feature>
<dbReference type="PANTHER" id="PTHR43394:SF1">
    <property type="entry name" value="ATP-BINDING CASSETTE SUB-FAMILY B MEMBER 10, MITOCHONDRIAL"/>
    <property type="match status" value="1"/>
</dbReference>
<feature type="transmembrane region" description="Helical" evidence="8">
    <location>
        <begin position="113"/>
        <end position="133"/>
    </location>
</feature>
<evidence type="ECO:0000256" key="5">
    <source>
        <dbReference type="ARBA" id="ARBA00022989"/>
    </source>
</evidence>
<evidence type="ECO:0000256" key="6">
    <source>
        <dbReference type="ARBA" id="ARBA00023136"/>
    </source>
</evidence>
<dbReference type="SUPFAM" id="SSF52540">
    <property type="entry name" value="P-loop containing nucleoside triphosphate hydrolases"/>
    <property type="match status" value="1"/>
</dbReference>
<reference evidence="12" key="1">
    <citation type="journal article" date="2019" name="Int. J. Syst. Evol. Microbiol.">
        <title>The Global Catalogue of Microorganisms (GCM) 10K type strain sequencing project: providing services to taxonomists for standard genome sequencing and annotation.</title>
        <authorList>
            <consortium name="The Broad Institute Genomics Platform"/>
            <consortium name="The Broad Institute Genome Sequencing Center for Infectious Disease"/>
            <person name="Wu L."/>
            <person name="Ma J."/>
        </authorList>
    </citation>
    <scope>NUCLEOTIDE SEQUENCE [LARGE SCALE GENOMIC DNA]</scope>
    <source>
        <strain evidence="12">JCM 16908</strain>
    </source>
</reference>
<dbReference type="InterPro" id="IPR011527">
    <property type="entry name" value="ABC1_TM_dom"/>
</dbReference>
<dbReference type="EMBL" id="BAAAZR010000019">
    <property type="protein sequence ID" value="GAA3824066.1"/>
    <property type="molecule type" value="Genomic_DNA"/>
</dbReference>
<keyword evidence="12" id="KW-1185">Reference proteome</keyword>
<evidence type="ECO:0000259" key="9">
    <source>
        <dbReference type="PROSITE" id="PS50893"/>
    </source>
</evidence>
<dbReference type="PROSITE" id="PS50893">
    <property type="entry name" value="ABC_TRANSPORTER_2"/>
    <property type="match status" value="1"/>
</dbReference>
<dbReference type="GO" id="GO:0005524">
    <property type="term" value="F:ATP binding"/>
    <property type="evidence" value="ECO:0007669"/>
    <property type="project" value="UniProtKB-KW"/>
</dbReference>
<evidence type="ECO:0000313" key="11">
    <source>
        <dbReference type="EMBL" id="GAA3824066.1"/>
    </source>
</evidence>
<keyword evidence="3" id="KW-0547">Nucleotide-binding</keyword>
<dbReference type="Gene3D" id="1.20.1560.10">
    <property type="entry name" value="ABC transporter type 1, transmembrane domain"/>
    <property type="match status" value="1"/>
</dbReference>
<gene>
    <name evidence="11" type="ORF">GCM10022226_50810</name>
</gene>
<evidence type="ECO:0000256" key="7">
    <source>
        <dbReference type="SAM" id="MobiDB-lite"/>
    </source>
</evidence>
<dbReference type="SUPFAM" id="SSF90123">
    <property type="entry name" value="ABC transporter transmembrane region"/>
    <property type="match status" value="1"/>
</dbReference>
<dbReference type="InterPro" id="IPR039421">
    <property type="entry name" value="Type_1_exporter"/>
</dbReference>
<feature type="domain" description="ABC transporter" evidence="9">
    <location>
        <begin position="414"/>
        <end position="649"/>
    </location>
</feature>
<dbReference type="SMART" id="SM00382">
    <property type="entry name" value="AAA"/>
    <property type="match status" value="1"/>
</dbReference>
<dbReference type="PANTHER" id="PTHR43394">
    <property type="entry name" value="ATP-DEPENDENT PERMEASE MDL1, MITOCHONDRIAL"/>
    <property type="match status" value="1"/>
</dbReference>
<comment type="caution">
    <text evidence="11">The sequence shown here is derived from an EMBL/GenBank/DDBJ whole genome shotgun (WGS) entry which is preliminary data.</text>
</comment>
<dbReference type="PROSITE" id="PS50929">
    <property type="entry name" value="ABC_TM1F"/>
    <property type="match status" value="1"/>
</dbReference>
<feature type="region of interest" description="Disordered" evidence="7">
    <location>
        <begin position="1"/>
        <end position="27"/>
    </location>
</feature>
<feature type="transmembrane region" description="Helical" evidence="8">
    <location>
        <begin position="296"/>
        <end position="319"/>
    </location>
</feature>
<evidence type="ECO:0000256" key="8">
    <source>
        <dbReference type="SAM" id="Phobius"/>
    </source>
</evidence>
<dbReference type="InterPro" id="IPR036640">
    <property type="entry name" value="ABC1_TM_sf"/>
</dbReference>
<comment type="subcellular location">
    <subcellularLocation>
        <location evidence="1">Cell membrane</location>
        <topology evidence="1">Multi-pass membrane protein</topology>
    </subcellularLocation>
</comment>
<feature type="domain" description="ABC transmembrane type-1" evidence="10">
    <location>
        <begin position="81"/>
        <end position="362"/>
    </location>
</feature>
<name>A0ABP7IQJ2_9ACTN</name>
<evidence type="ECO:0000256" key="4">
    <source>
        <dbReference type="ARBA" id="ARBA00022840"/>
    </source>
</evidence>
<dbReference type="CDD" id="cd18550">
    <property type="entry name" value="ABC_6TM_exporter_like"/>
    <property type="match status" value="1"/>
</dbReference>
<accession>A0ABP7IQJ2</accession>
<feature type="transmembrane region" description="Helical" evidence="8">
    <location>
        <begin position="219"/>
        <end position="236"/>
    </location>
</feature>
<dbReference type="Proteomes" id="UP001500888">
    <property type="component" value="Unassembled WGS sequence"/>
</dbReference>
<evidence type="ECO:0000256" key="1">
    <source>
        <dbReference type="ARBA" id="ARBA00004651"/>
    </source>
</evidence>
<dbReference type="Pfam" id="PF00005">
    <property type="entry name" value="ABC_tran"/>
    <property type="match status" value="1"/>
</dbReference>
<proteinExistence type="predicted"/>
<dbReference type="InterPro" id="IPR017871">
    <property type="entry name" value="ABC_transporter-like_CS"/>
</dbReference>
<dbReference type="Pfam" id="PF00664">
    <property type="entry name" value="ABC_membrane"/>
    <property type="match status" value="1"/>
</dbReference>
<evidence type="ECO:0000256" key="3">
    <source>
        <dbReference type="ARBA" id="ARBA00022741"/>
    </source>
</evidence>
<dbReference type="InterPro" id="IPR027417">
    <property type="entry name" value="P-loop_NTPase"/>
</dbReference>
<evidence type="ECO:0000256" key="2">
    <source>
        <dbReference type="ARBA" id="ARBA00022692"/>
    </source>
</evidence>